<feature type="compositionally biased region" description="Basic and acidic residues" evidence="1">
    <location>
        <begin position="143"/>
        <end position="152"/>
    </location>
</feature>
<name>A0AB34JTY2_PRYPA</name>
<sequence>MTASPPRGWPECFNSPELQAYIADELKGQRVRLCGQPGPADLAKLAKLKLSDKDTLLNAQQVEAAVGWKIMGGYVLYEKLDAPPGTCKYTATRRWWNYKTNKDGSPGKWIDASPGRPKELVLVQSAEVPVGGPDARSSAPRASAERKFDHSDTVQQPGKVYSSMSAAVPREFKLFDAQKAEVERQAAVETARPQSEGCVAHEASSTRHVPRRTPVDVHELD</sequence>
<dbReference type="EMBL" id="JBGBPQ010000005">
    <property type="protein sequence ID" value="KAL1524282.1"/>
    <property type="molecule type" value="Genomic_DNA"/>
</dbReference>
<keyword evidence="3" id="KW-1185">Reference proteome</keyword>
<comment type="caution">
    <text evidence="2">The sequence shown here is derived from an EMBL/GenBank/DDBJ whole genome shotgun (WGS) entry which is preliminary data.</text>
</comment>
<organism evidence="2 3">
    <name type="scientific">Prymnesium parvum</name>
    <name type="common">Toxic golden alga</name>
    <dbReference type="NCBI Taxonomy" id="97485"/>
    <lineage>
        <taxon>Eukaryota</taxon>
        <taxon>Haptista</taxon>
        <taxon>Haptophyta</taxon>
        <taxon>Prymnesiophyceae</taxon>
        <taxon>Prymnesiales</taxon>
        <taxon>Prymnesiaceae</taxon>
        <taxon>Prymnesium</taxon>
    </lineage>
</organism>
<feature type="region of interest" description="Disordered" evidence="1">
    <location>
        <begin position="186"/>
        <end position="221"/>
    </location>
</feature>
<feature type="region of interest" description="Disordered" evidence="1">
    <location>
        <begin position="129"/>
        <end position="156"/>
    </location>
</feature>
<reference evidence="2 3" key="1">
    <citation type="journal article" date="2024" name="Science">
        <title>Giant polyketide synthase enzymes in the biosynthesis of giant marine polyether toxins.</title>
        <authorList>
            <person name="Fallon T.R."/>
            <person name="Shende V.V."/>
            <person name="Wierzbicki I.H."/>
            <person name="Pendleton A.L."/>
            <person name="Watervoot N.F."/>
            <person name="Auber R.P."/>
            <person name="Gonzalez D.J."/>
            <person name="Wisecaver J.H."/>
            <person name="Moore B.S."/>
        </authorList>
    </citation>
    <scope>NUCLEOTIDE SEQUENCE [LARGE SCALE GENOMIC DNA]</scope>
    <source>
        <strain evidence="2 3">12B1</strain>
    </source>
</reference>
<accession>A0AB34JTY2</accession>
<evidence type="ECO:0000256" key="1">
    <source>
        <dbReference type="SAM" id="MobiDB-lite"/>
    </source>
</evidence>
<evidence type="ECO:0000313" key="3">
    <source>
        <dbReference type="Proteomes" id="UP001515480"/>
    </source>
</evidence>
<protein>
    <submittedName>
        <fullName evidence="2">Uncharacterized protein</fullName>
    </submittedName>
</protein>
<dbReference type="AlphaFoldDB" id="A0AB34JTY2"/>
<proteinExistence type="predicted"/>
<evidence type="ECO:0000313" key="2">
    <source>
        <dbReference type="EMBL" id="KAL1524282.1"/>
    </source>
</evidence>
<dbReference type="Proteomes" id="UP001515480">
    <property type="component" value="Unassembled WGS sequence"/>
</dbReference>
<gene>
    <name evidence="2" type="ORF">AB1Y20_019185</name>
</gene>